<reference evidence="2 3" key="1">
    <citation type="submission" date="2020-05" db="EMBL/GenBank/DDBJ databases">
        <title>Genome sequencing of Spirosoma sp. TS118.</title>
        <authorList>
            <person name="Lee J.-H."/>
            <person name="Jeong S."/>
            <person name="Zhao L."/>
            <person name="Jung J.-H."/>
            <person name="Kim M.-K."/>
            <person name="Lim S."/>
        </authorList>
    </citation>
    <scope>NUCLEOTIDE SEQUENCE [LARGE SCALE GENOMIC DNA]</scope>
    <source>
        <strain evidence="2 3">TS118</strain>
    </source>
</reference>
<evidence type="ECO:0000259" key="1">
    <source>
        <dbReference type="Pfam" id="PF00535"/>
    </source>
</evidence>
<dbReference type="SUPFAM" id="SSF53448">
    <property type="entry name" value="Nucleotide-diphospho-sugar transferases"/>
    <property type="match status" value="1"/>
</dbReference>
<gene>
    <name evidence="2" type="ORF">HNV11_21175</name>
</gene>
<protein>
    <submittedName>
        <fullName evidence="2">Glycosyltransferase family 2 protein</fullName>
    </submittedName>
</protein>
<feature type="domain" description="Glycosyltransferase 2-like" evidence="1">
    <location>
        <begin position="19"/>
        <end position="177"/>
    </location>
</feature>
<dbReference type="RefSeq" id="WP_171741561.1">
    <property type="nucleotide sequence ID" value="NZ_CP053435.1"/>
</dbReference>
<keyword evidence="2" id="KW-0808">Transferase</keyword>
<keyword evidence="3" id="KW-1185">Reference proteome</keyword>
<evidence type="ECO:0000313" key="3">
    <source>
        <dbReference type="Proteomes" id="UP000502756"/>
    </source>
</evidence>
<dbReference type="InterPro" id="IPR001173">
    <property type="entry name" value="Glyco_trans_2-like"/>
</dbReference>
<proteinExistence type="predicted"/>
<organism evidence="2 3">
    <name type="scientific">Spirosoma taeanense</name>
    <dbReference type="NCBI Taxonomy" id="2735870"/>
    <lineage>
        <taxon>Bacteria</taxon>
        <taxon>Pseudomonadati</taxon>
        <taxon>Bacteroidota</taxon>
        <taxon>Cytophagia</taxon>
        <taxon>Cytophagales</taxon>
        <taxon>Cytophagaceae</taxon>
        <taxon>Spirosoma</taxon>
    </lineage>
</organism>
<dbReference type="PANTHER" id="PTHR48090">
    <property type="entry name" value="UNDECAPRENYL-PHOSPHATE 4-DEOXY-4-FORMAMIDO-L-ARABINOSE TRANSFERASE-RELATED"/>
    <property type="match status" value="1"/>
</dbReference>
<dbReference type="GO" id="GO:0016740">
    <property type="term" value="F:transferase activity"/>
    <property type="evidence" value="ECO:0007669"/>
    <property type="project" value="UniProtKB-KW"/>
</dbReference>
<accession>A0A6M5YEK2</accession>
<dbReference type="KEGG" id="stae:HNV11_21175"/>
<sequence length="238" mass="26245">MNPQPASIGREVDPASVFIVVPSYNEGKVVRNTLMPLLMAGYSVVLVDDCSTDQTKQAVADLGIHYLRHPINLGQGAALQTGMTYALQQGADYIVHFDADGQHNFRDIDSLLAPILAGEADVTTGTRFQRKEDIRAVPASRRVLLKAAVLVNGLLTGMWMTDAHNGFRAFSRSAAQAIRITENRMAHATEILSLIRQAHLRLTEVPVHITYSEYSWAKGQSSLNSFHILIDLILRKIL</sequence>
<name>A0A6M5YEK2_9BACT</name>
<dbReference type="Gene3D" id="3.90.550.10">
    <property type="entry name" value="Spore Coat Polysaccharide Biosynthesis Protein SpsA, Chain A"/>
    <property type="match status" value="1"/>
</dbReference>
<dbReference type="PANTHER" id="PTHR48090:SF7">
    <property type="entry name" value="RFBJ PROTEIN"/>
    <property type="match status" value="1"/>
</dbReference>
<evidence type="ECO:0000313" key="2">
    <source>
        <dbReference type="EMBL" id="QJW91713.1"/>
    </source>
</evidence>
<dbReference type="InterPro" id="IPR050256">
    <property type="entry name" value="Glycosyltransferase_2"/>
</dbReference>
<dbReference type="EMBL" id="CP053435">
    <property type="protein sequence ID" value="QJW91713.1"/>
    <property type="molecule type" value="Genomic_DNA"/>
</dbReference>
<dbReference type="Proteomes" id="UP000502756">
    <property type="component" value="Chromosome"/>
</dbReference>
<dbReference type="Pfam" id="PF00535">
    <property type="entry name" value="Glycos_transf_2"/>
    <property type="match status" value="1"/>
</dbReference>
<dbReference type="InterPro" id="IPR029044">
    <property type="entry name" value="Nucleotide-diphossugar_trans"/>
</dbReference>
<dbReference type="CDD" id="cd04179">
    <property type="entry name" value="DPM_DPG-synthase_like"/>
    <property type="match status" value="1"/>
</dbReference>
<dbReference type="AlphaFoldDB" id="A0A6M5YEK2"/>